<sequence>MGSYCSLTLGGYEIDQSKSYINPFWSCFFNEQDKRSRSVPYDLYYTQPLSDTDEVPTYEYAASVETMKLRLEIMGYTLEKVKREFVEGIERALHSRQQSSQEFAGSLQNNDVQHLSTLMNGGFEHWLISIRYIFDQNITIYSEDIDKYDGIYRFILEYNDIDEDLYLGYPNIGMGYFIRAALEAVDLESELILDVTSLVSSGYYEEDELICAGTAQSHIDSTLAFQKVIILTEGSTDSEILSKSLKLLFPKVESYFSFLDFDSYKAEGGSAMLEKTIKSFAAAGINNKIIGLFDYDAAGVAAIARLKKRNLPANFRIMNLPSIQLAEKYPTLGPQGNTNENVNGRACSIEMYLGTDILTDISGQLAPVEWKGIEHQINIYQGELSRKAELQKKFYLKVQSSIDAGALQPGHDWSGLTLVFENIFAVAATINQEKKRPNVS</sequence>
<protein>
    <submittedName>
        <fullName evidence="2">HEPN/Toprim-associated domain-containing protein</fullName>
    </submittedName>
</protein>
<name>A0ABY5IWH5_9FLAO</name>
<dbReference type="EMBL" id="CP101751">
    <property type="protein sequence ID" value="UUC47169.1"/>
    <property type="molecule type" value="Genomic_DNA"/>
</dbReference>
<keyword evidence="3" id="KW-1185">Reference proteome</keyword>
<dbReference type="InterPro" id="IPR041487">
    <property type="entry name" value="HEPN/Toprim-NTD1"/>
</dbReference>
<proteinExistence type="predicted"/>
<gene>
    <name evidence="2" type="ORF">NOX80_08210</name>
</gene>
<organism evidence="2 3">
    <name type="scientific">Flavobacterium cerinum</name>
    <dbReference type="NCBI Taxonomy" id="2502784"/>
    <lineage>
        <taxon>Bacteria</taxon>
        <taxon>Pseudomonadati</taxon>
        <taxon>Bacteroidota</taxon>
        <taxon>Flavobacteriia</taxon>
        <taxon>Flavobacteriales</taxon>
        <taxon>Flavobacteriaceae</taxon>
        <taxon>Flavobacterium</taxon>
    </lineage>
</organism>
<feature type="domain" description="HEPN/Toprim N-terminal" evidence="1">
    <location>
        <begin position="1"/>
        <end position="214"/>
    </location>
</feature>
<reference evidence="2" key="1">
    <citation type="submission" date="2022-07" db="EMBL/GenBank/DDBJ databases">
        <title>Isolation, identification, and degradation of a PFOSA degrading strain from sewage treatment plant.</title>
        <authorList>
            <person name="Zhang L."/>
            <person name="Huo Y."/>
        </authorList>
    </citation>
    <scope>NUCLEOTIDE SEQUENCE</scope>
    <source>
        <strain evidence="2">C1</strain>
    </source>
</reference>
<dbReference type="CDD" id="cd00188">
    <property type="entry name" value="TOPRIM"/>
    <property type="match status" value="1"/>
</dbReference>
<dbReference type="Proteomes" id="UP001059844">
    <property type="component" value="Chromosome"/>
</dbReference>
<dbReference type="RefSeq" id="WP_256552805.1">
    <property type="nucleotide sequence ID" value="NZ_CP101751.1"/>
</dbReference>
<evidence type="ECO:0000313" key="3">
    <source>
        <dbReference type="Proteomes" id="UP001059844"/>
    </source>
</evidence>
<evidence type="ECO:0000313" key="2">
    <source>
        <dbReference type="EMBL" id="UUC47169.1"/>
    </source>
</evidence>
<accession>A0ABY5IWH5</accession>
<evidence type="ECO:0000259" key="1">
    <source>
        <dbReference type="Pfam" id="PF18871"/>
    </source>
</evidence>
<dbReference type="Pfam" id="PF18871">
    <property type="entry name" value="HEPN_Toprim_N"/>
    <property type="match status" value="1"/>
</dbReference>